<dbReference type="Proteomes" id="UP000261210">
    <property type="component" value="Unassembled WGS sequence"/>
</dbReference>
<evidence type="ECO:0000313" key="6">
    <source>
        <dbReference type="Proteomes" id="UP000261210"/>
    </source>
</evidence>
<evidence type="ECO:0000313" key="9">
    <source>
        <dbReference type="Proteomes" id="UP000471447"/>
    </source>
</evidence>
<dbReference type="RefSeq" id="WP_117683974.1">
    <property type="nucleotide sequence ID" value="NZ_JAASHA010000005.1"/>
</dbReference>
<proteinExistence type="predicted"/>
<protein>
    <submittedName>
        <fullName evidence="2">Oligosaccharide repeat unit polymerase</fullName>
    </submittedName>
</protein>
<reference evidence="6 7" key="1">
    <citation type="submission" date="2018-08" db="EMBL/GenBank/DDBJ databases">
        <title>A genome reference for cultivated species of the human gut microbiota.</title>
        <authorList>
            <person name="Zou Y."/>
            <person name="Xue W."/>
            <person name="Luo G."/>
        </authorList>
    </citation>
    <scope>NUCLEOTIDE SEQUENCE [LARGE SCALE GENOMIC DNA]</scope>
    <source>
        <strain evidence="5 7">AF14-7</strain>
        <strain evidence="4 6">TF10-34</strain>
    </source>
</reference>
<evidence type="ECO:0000313" key="3">
    <source>
        <dbReference type="EMBL" id="KAB6424309.1"/>
    </source>
</evidence>
<name>A0A3E4NFB0_9BACE</name>
<organism evidence="4 6">
    <name type="scientific">Bacteroides xylanisolvens</name>
    <dbReference type="NCBI Taxonomy" id="371601"/>
    <lineage>
        <taxon>Bacteria</taxon>
        <taxon>Pseudomonadati</taxon>
        <taxon>Bacteroidota</taxon>
        <taxon>Bacteroidia</taxon>
        <taxon>Bacteroidales</taxon>
        <taxon>Bacteroidaceae</taxon>
        <taxon>Bacteroides</taxon>
    </lineage>
</organism>
<feature type="transmembrane region" description="Helical" evidence="1">
    <location>
        <begin position="6"/>
        <end position="31"/>
    </location>
</feature>
<feature type="transmembrane region" description="Helical" evidence="1">
    <location>
        <begin position="70"/>
        <end position="90"/>
    </location>
</feature>
<sequence>MNYEDLIGSLLAEIRTIFLAIIIINVLYIPIYKRCINGFLDPLLIVVVFASLANSVPFYLYFAGLMRTELFLFILLFEGCFWLFFYKIHIRFKYEINEKTRKNENLLVEKVGLLSIFIVILLQLYIYRLNGIPLFNESRFTATGGNDTIVNLLQRIIGPFNVFLSLYCFYKIDSRKKKGYFILLVILGFSFLSGAKSFILRLISAYFYYNIFYKRKIPHVKWYFILFIALTPLFILFSKSDYALNAYLYRLIGNGDIYWNAVYDDAIDHIKIENPIINQTHLLWGPFRHLIGFTPGPSDMAIAGESIMEYAYSYISGVPNSRLPVLGWIYFRWWGLLFAMFMGWLVAFLIKKVPNMFNNSLISTFYKASFYSIGASFITDGYLGFSNLLGVIFFSMTVACIRLLTQKKQYGHVVNYNN</sequence>
<feature type="transmembrane region" description="Helical" evidence="1">
    <location>
        <begin position="181"/>
        <end position="208"/>
    </location>
</feature>
<gene>
    <name evidence="5" type="ORF">DWW25_16070</name>
    <name evidence="4" type="ORF">DXD03_11730</name>
    <name evidence="2" type="ORF">GA398_10020</name>
    <name evidence="3" type="ORF">GAZ26_10020</name>
</gene>
<evidence type="ECO:0000313" key="4">
    <source>
        <dbReference type="EMBL" id="RGK62448.1"/>
    </source>
</evidence>
<dbReference type="EMBL" id="QSQU01000014">
    <property type="protein sequence ID" value="RGK62448.1"/>
    <property type="molecule type" value="Genomic_DNA"/>
</dbReference>
<feature type="transmembrane region" description="Helical" evidence="1">
    <location>
        <begin position="382"/>
        <end position="404"/>
    </location>
</feature>
<feature type="transmembrane region" description="Helical" evidence="1">
    <location>
        <begin position="330"/>
        <end position="350"/>
    </location>
</feature>
<feature type="transmembrane region" description="Helical" evidence="1">
    <location>
        <begin position="220"/>
        <end position="237"/>
    </location>
</feature>
<dbReference type="Proteomes" id="UP000434604">
    <property type="component" value="Unassembled WGS sequence"/>
</dbReference>
<dbReference type="Proteomes" id="UP000283369">
    <property type="component" value="Unassembled WGS sequence"/>
</dbReference>
<feature type="transmembrane region" description="Helical" evidence="1">
    <location>
        <begin position="43"/>
        <end position="64"/>
    </location>
</feature>
<evidence type="ECO:0000313" key="8">
    <source>
        <dbReference type="Proteomes" id="UP000434604"/>
    </source>
</evidence>
<keyword evidence="1" id="KW-0472">Membrane</keyword>
<accession>A0A3E4NFB0</accession>
<evidence type="ECO:0000313" key="5">
    <source>
        <dbReference type="EMBL" id="RGV12397.1"/>
    </source>
</evidence>
<comment type="caution">
    <text evidence="4">The sequence shown here is derived from an EMBL/GenBank/DDBJ whole genome shotgun (WGS) entry which is preliminary data.</text>
</comment>
<keyword evidence="1" id="KW-0812">Transmembrane</keyword>
<reference evidence="8 9" key="2">
    <citation type="journal article" date="2019" name="Nat. Med.">
        <title>A library of human gut bacterial isolates paired with longitudinal multiomics data enables mechanistic microbiome research.</title>
        <authorList>
            <person name="Poyet M."/>
            <person name="Groussin M."/>
            <person name="Gibbons S.M."/>
            <person name="Avila-Pacheco J."/>
            <person name="Jiang X."/>
            <person name="Kearney S.M."/>
            <person name="Perrotta A.R."/>
            <person name="Berdy B."/>
            <person name="Zhao S."/>
            <person name="Lieberman T.D."/>
            <person name="Swanson P.K."/>
            <person name="Smith M."/>
            <person name="Roesemann S."/>
            <person name="Alexander J.E."/>
            <person name="Rich S.A."/>
            <person name="Livny J."/>
            <person name="Vlamakis H."/>
            <person name="Clish C."/>
            <person name="Bullock K."/>
            <person name="Deik A."/>
            <person name="Scott J."/>
            <person name="Pierce K.A."/>
            <person name="Xavier R.J."/>
            <person name="Alm E.J."/>
        </authorList>
    </citation>
    <scope>NUCLEOTIDE SEQUENCE [LARGE SCALE GENOMIC DNA]</scope>
    <source>
        <strain evidence="2 8">BIOML-A58</strain>
        <strain evidence="3 9">BIOML-A7</strain>
    </source>
</reference>
<evidence type="ECO:0000256" key="1">
    <source>
        <dbReference type="SAM" id="Phobius"/>
    </source>
</evidence>
<feature type="transmembrane region" description="Helical" evidence="1">
    <location>
        <begin position="111"/>
        <end position="129"/>
    </location>
</feature>
<evidence type="ECO:0000313" key="2">
    <source>
        <dbReference type="EMBL" id="KAB6147952.1"/>
    </source>
</evidence>
<dbReference type="EMBL" id="WDCG01000008">
    <property type="protein sequence ID" value="KAB6424309.1"/>
    <property type="molecule type" value="Genomic_DNA"/>
</dbReference>
<dbReference type="EMBL" id="QRYV01000039">
    <property type="protein sequence ID" value="RGV12397.1"/>
    <property type="molecule type" value="Genomic_DNA"/>
</dbReference>
<keyword evidence="1" id="KW-1133">Transmembrane helix</keyword>
<dbReference type="Proteomes" id="UP000471447">
    <property type="component" value="Unassembled WGS sequence"/>
</dbReference>
<evidence type="ECO:0000313" key="7">
    <source>
        <dbReference type="Proteomes" id="UP000283369"/>
    </source>
</evidence>
<dbReference type="EMBL" id="WDED01000012">
    <property type="protein sequence ID" value="KAB6147952.1"/>
    <property type="molecule type" value="Genomic_DNA"/>
</dbReference>
<dbReference type="AlphaFoldDB" id="A0A3E4NFB0"/>